<dbReference type="PANTHER" id="PTHR30419:SF24">
    <property type="entry name" value="HTH-TYPE TRANSCRIPTIONAL REGULATOR CZCR"/>
    <property type="match status" value="1"/>
</dbReference>
<keyword evidence="3" id="KW-1185">Reference proteome</keyword>
<feature type="domain" description="LysR substrate-binding" evidence="1">
    <location>
        <begin position="14"/>
        <end position="183"/>
    </location>
</feature>
<reference evidence="2 3" key="1">
    <citation type="submission" date="2024-09" db="EMBL/GenBank/DDBJ databases">
        <title>Paenibacillus zeirhizospherea sp. nov., isolated from surface of the maize (Zea mays) roots in a horticulture field, Hungary.</title>
        <authorList>
            <person name="Marton D."/>
            <person name="Farkas M."/>
            <person name="Bedics A."/>
            <person name="Toth E."/>
            <person name="Tancsics A."/>
            <person name="Boka K."/>
            <person name="Maroti G."/>
            <person name="Kriszt B."/>
            <person name="Cserhati M."/>
        </authorList>
    </citation>
    <scope>NUCLEOTIDE SEQUENCE [LARGE SCALE GENOMIC DNA]</scope>
    <source>
        <strain evidence="2 3">KCTC 33519</strain>
    </source>
</reference>
<protein>
    <submittedName>
        <fullName evidence="2">LysR family transcriptional regulator substrate-binding protein</fullName>
    </submittedName>
</protein>
<dbReference type="InterPro" id="IPR005119">
    <property type="entry name" value="LysR_subst-bd"/>
</dbReference>
<accession>A0ABV5AYY8</accession>
<dbReference type="Proteomes" id="UP001580346">
    <property type="component" value="Unassembled WGS sequence"/>
</dbReference>
<dbReference type="InterPro" id="IPR050950">
    <property type="entry name" value="HTH-type_LysR_regulators"/>
</dbReference>
<dbReference type="CDD" id="cd05466">
    <property type="entry name" value="PBP2_LTTR_substrate"/>
    <property type="match status" value="1"/>
</dbReference>
<dbReference type="PANTHER" id="PTHR30419">
    <property type="entry name" value="HTH-TYPE TRANSCRIPTIONAL REGULATOR YBHD"/>
    <property type="match status" value="1"/>
</dbReference>
<comment type="caution">
    <text evidence="2">The sequence shown here is derived from an EMBL/GenBank/DDBJ whole genome shotgun (WGS) entry which is preliminary data.</text>
</comment>
<dbReference type="EMBL" id="JBHHMI010000026">
    <property type="protein sequence ID" value="MFB5269187.1"/>
    <property type="molecule type" value="Genomic_DNA"/>
</dbReference>
<evidence type="ECO:0000313" key="2">
    <source>
        <dbReference type="EMBL" id="MFB5269187.1"/>
    </source>
</evidence>
<dbReference type="RefSeq" id="WP_375357462.1">
    <property type="nucleotide sequence ID" value="NZ_JBHHMI010000026.1"/>
</dbReference>
<dbReference type="SUPFAM" id="SSF53850">
    <property type="entry name" value="Periplasmic binding protein-like II"/>
    <property type="match status" value="1"/>
</dbReference>
<name>A0ABV5AYY8_9BACL</name>
<proteinExistence type="predicted"/>
<gene>
    <name evidence="2" type="ORF">ACE41H_20695</name>
</gene>
<evidence type="ECO:0000259" key="1">
    <source>
        <dbReference type="Pfam" id="PF03466"/>
    </source>
</evidence>
<evidence type="ECO:0000313" key="3">
    <source>
        <dbReference type="Proteomes" id="UP001580346"/>
    </source>
</evidence>
<dbReference type="Gene3D" id="3.40.190.290">
    <property type="match status" value="1"/>
</dbReference>
<dbReference type="Pfam" id="PF03466">
    <property type="entry name" value="LysR_substrate"/>
    <property type="match status" value="1"/>
</dbReference>
<sequence length="196" mass="22267">MNALISHCLSIYTHDTISLIINEMNVNEIKDWLTSRVIDVGWIIPPNEQYDVIPFYKDEMCLLIRDDHPLQLRSQIGITDLHNEPLILCKGEFDPPVYELFQRYDTSLNAAFDLHNVNAALRMVQEGLGTAIVSRISLSLSILPPNVRIRPLEPKPVRDIQLAVPLLANAPKAVKLFIQVAQELHTSKPLPTIFNR</sequence>
<organism evidence="2 3">
    <name type="scientific">Paenibacillus enshidis</name>
    <dbReference type="NCBI Taxonomy" id="1458439"/>
    <lineage>
        <taxon>Bacteria</taxon>
        <taxon>Bacillati</taxon>
        <taxon>Bacillota</taxon>
        <taxon>Bacilli</taxon>
        <taxon>Bacillales</taxon>
        <taxon>Paenibacillaceae</taxon>
        <taxon>Paenibacillus</taxon>
    </lineage>
</organism>